<evidence type="ECO:0000259" key="6">
    <source>
        <dbReference type="Pfam" id="PF00724"/>
    </source>
</evidence>
<feature type="domain" description="NADH:flavin oxidoreductase/NADH oxidase N-terminal" evidence="6">
    <location>
        <begin position="4"/>
        <end position="354"/>
    </location>
</feature>
<evidence type="ECO:0000313" key="8">
    <source>
        <dbReference type="Proteomes" id="UP000253741"/>
    </source>
</evidence>
<dbReference type="InterPro" id="IPR013785">
    <property type="entry name" value="Aldolase_TIM"/>
</dbReference>
<evidence type="ECO:0000256" key="3">
    <source>
        <dbReference type="ARBA" id="ARBA00022643"/>
    </source>
</evidence>
<keyword evidence="5" id="KW-0560">Oxidoreductase</keyword>
<keyword evidence="8" id="KW-1185">Reference proteome</keyword>
<evidence type="ECO:0000256" key="2">
    <source>
        <dbReference type="ARBA" id="ARBA00022630"/>
    </source>
</evidence>
<dbReference type="Pfam" id="PF00724">
    <property type="entry name" value="Oxidored_FMN"/>
    <property type="match status" value="1"/>
</dbReference>
<dbReference type="SUPFAM" id="SSF51395">
    <property type="entry name" value="FMN-linked oxidoreductases"/>
    <property type="match status" value="1"/>
</dbReference>
<keyword evidence="4" id="KW-0521">NADP</keyword>
<dbReference type="InterPro" id="IPR044152">
    <property type="entry name" value="YqjM-like"/>
</dbReference>
<keyword evidence="3" id="KW-0288">FMN</keyword>
<dbReference type="Proteomes" id="UP000253741">
    <property type="component" value="Unassembled WGS sequence"/>
</dbReference>
<dbReference type="PANTHER" id="PTHR43303">
    <property type="entry name" value="NADPH DEHYDROGENASE C23G7.10C-RELATED"/>
    <property type="match status" value="1"/>
</dbReference>
<dbReference type="GO" id="GO:0050661">
    <property type="term" value="F:NADP binding"/>
    <property type="evidence" value="ECO:0007669"/>
    <property type="project" value="InterPro"/>
</dbReference>
<evidence type="ECO:0000256" key="4">
    <source>
        <dbReference type="ARBA" id="ARBA00022857"/>
    </source>
</evidence>
<dbReference type="GO" id="GO:0010181">
    <property type="term" value="F:FMN binding"/>
    <property type="evidence" value="ECO:0007669"/>
    <property type="project" value="InterPro"/>
</dbReference>
<evidence type="ECO:0000256" key="1">
    <source>
        <dbReference type="ARBA" id="ARBA00001917"/>
    </source>
</evidence>
<proteinExistence type="predicted"/>
<comment type="cofactor">
    <cofactor evidence="1">
        <name>FMN</name>
        <dbReference type="ChEBI" id="CHEBI:58210"/>
    </cofactor>
</comment>
<dbReference type="GO" id="GO:0003959">
    <property type="term" value="F:NADPH dehydrogenase activity"/>
    <property type="evidence" value="ECO:0007669"/>
    <property type="project" value="InterPro"/>
</dbReference>
<organism evidence="7 8">
    <name type="scientific">Streptomyces corynorhini</name>
    <dbReference type="NCBI Taxonomy" id="2282652"/>
    <lineage>
        <taxon>Bacteria</taxon>
        <taxon>Bacillati</taxon>
        <taxon>Actinomycetota</taxon>
        <taxon>Actinomycetes</taxon>
        <taxon>Kitasatosporales</taxon>
        <taxon>Streptomycetaceae</taxon>
        <taxon>Streptomyces</taxon>
    </lineage>
</organism>
<comment type="caution">
    <text evidence="7">The sequence shown here is derived from an EMBL/GenBank/DDBJ whole genome shotgun (WGS) entry which is preliminary data.</text>
</comment>
<evidence type="ECO:0000313" key="7">
    <source>
        <dbReference type="EMBL" id="RDG34964.1"/>
    </source>
</evidence>
<evidence type="ECO:0000256" key="5">
    <source>
        <dbReference type="ARBA" id="ARBA00023002"/>
    </source>
</evidence>
<dbReference type="InterPro" id="IPR001155">
    <property type="entry name" value="OxRdtase_FMN_N"/>
</dbReference>
<dbReference type="PANTHER" id="PTHR43303:SF4">
    <property type="entry name" value="NADPH DEHYDROGENASE C23G7.10C-RELATED"/>
    <property type="match status" value="1"/>
</dbReference>
<sequence length="367" mass="39860">MSALFEPYTLRSLTIPNRLWMAPMCQYSAAPDGVEEGAPNDWHLQHLAARAAGGAGLILAEATAVSPEGRISAWDLGLWNDRQTEAFRRVTAFLKSQGSVPAIQIAHAGRKSSTQRPWVDRGAPIPPGEEHGWTPVAPSPVPFDSASTVPQELSVAGIDEIVEQFAATARRALAAGFEVVEVHGAHGYLINQFLSPHSNRRTDEYGGSYENRTRFALRVVDAVREVWPRELPVLFRISATDWLSENEEDAREGWTAEDTVRFAADLVAHGVDLLDTSTGGSAPDARIVPSPGFQVGFAEQVKKETGMPVGAVGLITEPRQAEEIVAAGRADVVLIGRELLRDPYFARRAARELSADVAVPVQYLRAV</sequence>
<dbReference type="EMBL" id="QQNA01000260">
    <property type="protein sequence ID" value="RDG34964.1"/>
    <property type="molecule type" value="Genomic_DNA"/>
</dbReference>
<gene>
    <name evidence="7" type="ORF">DVH02_27895</name>
</gene>
<keyword evidence="2" id="KW-0285">Flavoprotein</keyword>
<dbReference type="OrthoDB" id="3169239at2"/>
<accession>A0A370B4F0</accession>
<protein>
    <submittedName>
        <fullName evidence="7">NADH:flavin oxidoreductase/NADH oxidase</fullName>
    </submittedName>
</protein>
<name>A0A370B4F0_9ACTN</name>
<dbReference type="CDD" id="cd02932">
    <property type="entry name" value="OYE_YqiM_FMN"/>
    <property type="match status" value="1"/>
</dbReference>
<dbReference type="AlphaFoldDB" id="A0A370B4F0"/>
<dbReference type="RefSeq" id="WP_114626627.1">
    <property type="nucleotide sequence ID" value="NZ_QQNA01000260.1"/>
</dbReference>
<reference evidence="7 8" key="1">
    <citation type="submission" date="2018-07" db="EMBL/GenBank/DDBJ databases">
        <title>Streptomyces species from bats.</title>
        <authorList>
            <person name="Dunlap C."/>
        </authorList>
    </citation>
    <scope>NUCLEOTIDE SEQUENCE [LARGE SCALE GENOMIC DNA]</scope>
    <source>
        <strain evidence="7 8">AC230</strain>
    </source>
</reference>
<dbReference type="Gene3D" id="3.20.20.70">
    <property type="entry name" value="Aldolase class I"/>
    <property type="match status" value="1"/>
</dbReference>